<feature type="domain" description="Integrase DNA-binding" evidence="4">
    <location>
        <begin position="3"/>
        <end position="60"/>
    </location>
</feature>
<feature type="domain" description="Phage integrase central" evidence="5">
    <location>
        <begin position="75"/>
        <end position="136"/>
    </location>
</feature>
<dbReference type="InterPro" id="IPR053876">
    <property type="entry name" value="Phage_int_M"/>
</dbReference>
<sequence length="136" mass="15866">MIISKTGDKSWRFDYSRPYTKKRNSLSFGSYPTVTLADARIRREEARTLLSQNIDPHVEKVRIENEILNTNNNTFQNISNEWMAKQDFAESTIKGQQRLLEVINQHIGKIPIHEIKAMDILKVCRIYEKEGKLETA</sequence>
<evidence type="ECO:0000256" key="1">
    <source>
        <dbReference type="ARBA" id="ARBA00008857"/>
    </source>
</evidence>
<evidence type="ECO:0000313" key="6">
    <source>
        <dbReference type="EMBL" id="ENU36801.1"/>
    </source>
</evidence>
<dbReference type="InterPro" id="IPR050808">
    <property type="entry name" value="Phage_Integrase"/>
</dbReference>
<evidence type="ECO:0000259" key="5">
    <source>
        <dbReference type="Pfam" id="PF22022"/>
    </source>
</evidence>
<dbReference type="InterPro" id="IPR025166">
    <property type="entry name" value="Integrase_DNA_bind_dom"/>
</dbReference>
<keyword evidence="2" id="KW-0229">DNA integration</keyword>
<dbReference type="Pfam" id="PF22022">
    <property type="entry name" value="Phage_int_M"/>
    <property type="match status" value="1"/>
</dbReference>
<dbReference type="GO" id="GO:0015074">
    <property type="term" value="P:DNA integration"/>
    <property type="evidence" value="ECO:0007669"/>
    <property type="project" value="UniProtKB-KW"/>
</dbReference>
<proteinExistence type="inferred from homology"/>
<evidence type="ECO:0000256" key="2">
    <source>
        <dbReference type="ARBA" id="ARBA00022908"/>
    </source>
</evidence>
<keyword evidence="3" id="KW-0238">DNA-binding</keyword>
<accession>N8QDG4</accession>
<dbReference type="PANTHER" id="PTHR30629:SF6">
    <property type="entry name" value="PROPHAGE INTEGRASE INTA-RELATED"/>
    <property type="match status" value="1"/>
</dbReference>
<comment type="caution">
    <text evidence="6">The sequence shown here is derived from an EMBL/GenBank/DDBJ whole genome shotgun (WGS) entry which is preliminary data.</text>
</comment>
<dbReference type="EMBL" id="APOM01000040">
    <property type="protein sequence ID" value="ENU36801.1"/>
    <property type="molecule type" value="Genomic_DNA"/>
</dbReference>
<evidence type="ECO:0000259" key="4">
    <source>
        <dbReference type="Pfam" id="PF13356"/>
    </source>
</evidence>
<dbReference type="InterPro" id="IPR011010">
    <property type="entry name" value="DNA_brk_join_enz"/>
</dbReference>
<dbReference type="InterPro" id="IPR038488">
    <property type="entry name" value="Integrase_DNA-bd_sf"/>
</dbReference>
<comment type="similarity">
    <text evidence="1">Belongs to the 'phage' integrase family.</text>
</comment>
<dbReference type="AlphaFoldDB" id="N8QDG4"/>
<dbReference type="SUPFAM" id="SSF56349">
    <property type="entry name" value="DNA breaking-rejoining enzymes"/>
    <property type="match status" value="1"/>
</dbReference>
<dbReference type="PANTHER" id="PTHR30629">
    <property type="entry name" value="PROPHAGE INTEGRASE"/>
    <property type="match status" value="1"/>
</dbReference>
<evidence type="ECO:0000256" key="3">
    <source>
        <dbReference type="ARBA" id="ARBA00023125"/>
    </source>
</evidence>
<dbReference type="GO" id="GO:0003677">
    <property type="term" value="F:DNA binding"/>
    <property type="evidence" value="ECO:0007669"/>
    <property type="project" value="UniProtKB-KW"/>
</dbReference>
<dbReference type="HOGENOM" id="CLU_027562_45_3_6"/>
<dbReference type="Gene3D" id="1.10.150.130">
    <property type="match status" value="1"/>
</dbReference>
<dbReference type="Pfam" id="PF13356">
    <property type="entry name" value="Arm-DNA-bind_3"/>
    <property type="match status" value="1"/>
</dbReference>
<dbReference type="InterPro" id="IPR010998">
    <property type="entry name" value="Integrase_recombinase_N"/>
</dbReference>
<reference evidence="6 7" key="1">
    <citation type="submission" date="2013-02" db="EMBL/GenBank/DDBJ databases">
        <title>The Genome Sequence of Acinetobacter parvus CIP 108168.</title>
        <authorList>
            <consortium name="The Broad Institute Genome Sequencing Platform"/>
            <consortium name="The Broad Institute Genome Sequencing Center for Infectious Disease"/>
            <person name="Cerqueira G."/>
            <person name="Feldgarden M."/>
            <person name="Courvalin P."/>
            <person name="Perichon B."/>
            <person name="Grillot-Courvalin C."/>
            <person name="Clermont D."/>
            <person name="Rocha E."/>
            <person name="Yoon E.-J."/>
            <person name="Nemec A."/>
            <person name="Walker B."/>
            <person name="Young S.K."/>
            <person name="Zeng Q."/>
            <person name="Gargeya S."/>
            <person name="Fitzgerald M."/>
            <person name="Haas B."/>
            <person name="Abouelleil A."/>
            <person name="Alvarado L."/>
            <person name="Arachchi H.M."/>
            <person name="Berlin A.M."/>
            <person name="Chapman S.B."/>
            <person name="Dewar J."/>
            <person name="Goldberg J."/>
            <person name="Griggs A."/>
            <person name="Gujja S."/>
            <person name="Hansen M."/>
            <person name="Howarth C."/>
            <person name="Imamovic A."/>
            <person name="Larimer J."/>
            <person name="McCowan C."/>
            <person name="Murphy C."/>
            <person name="Neiman D."/>
            <person name="Pearson M."/>
            <person name="Priest M."/>
            <person name="Roberts A."/>
            <person name="Saif S."/>
            <person name="Shea T."/>
            <person name="Sisk P."/>
            <person name="Sykes S."/>
            <person name="Wortman J."/>
            <person name="Nusbaum C."/>
            <person name="Birren B."/>
        </authorList>
    </citation>
    <scope>NUCLEOTIDE SEQUENCE [LARGE SCALE GENOMIC DNA]</scope>
    <source>
        <strain evidence="6 7">CIP 108168</strain>
    </source>
</reference>
<dbReference type="Gene3D" id="3.30.160.390">
    <property type="entry name" value="Integrase, DNA-binding domain"/>
    <property type="match status" value="1"/>
</dbReference>
<dbReference type="PATRIC" id="fig|981333.9.peg.1115"/>
<gene>
    <name evidence="6" type="ORF">F988_01081</name>
</gene>
<evidence type="ECO:0000313" key="7">
    <source>
        <dbReference type="Proteomes" id="UP000023776"/>
    </source>
</evidence>
<keyword evidence="7" id="KW-1185">Reference proteome</keyword>
<protein>
    <submittedName>
        <fullName evidence="6">Uncharacterized protein</fullName>
    </submittedName>
</protein>
<organism evidence="6 7">
    <name type="scientific">Acinetobacter parvus DSM 16617 = CIP 108168</name>
    <dbReference type="NCBI Taxonomy" id="981333"/>
    <lineage>
        <taxon>Bacteria</taxon>
        <taxon>Pseudomonadati</taxon>
        <taxon>Pseudomonadota</taxon>
        <taxon>Gammaproteobacteria</taxon>
        <taxon>Moraxellales</taxon>
        <taxon>Moraxellaceae</taxon>
        <taxon>Acinetobacter</taxon>
    </lineage>
</organism>
<dbReference type="Proteomes" id="UP000023776">
    <property type="component" value="Unassembled WGS sequence"/>
</dbReference>
<name>N8QDG4_9GAMM</name>